<protein>
    <submittedName>
        <fullName evidence="1">Uncharacterized protein</fullName>
    </submittedName>
</protein>
<evidence type="ECO:0000313" key="1">
    <source>
        <dbReference type="EMBL" id="KAA6387230.1"/>
    </source>
</evidence>
<dbReference type="AlphaFoldDB" id="A0A5J4VXW0"/>
<accession>A0A5J4VXW0</accession>
<dbReference type="EMBL" id="SNRW01004463">
    <property type="protein sequence ID" value="KAA6387230.1"/>
    <property type="molecule type" value="Genomic_DNA"/>
</dbReference>
<proteinExistence type="predicted"/>
<dbReference type="Proteomes" id="UP000324800">
    <property type="component" value="Unassembled WGS sequence"/>
</dbReference>
<comment type="caution">
    <text evidence="1">The sequence shown here is derived from an EMBL/GenBank/DDBJ whole genome shotgun (WGS) entry which is preliminary data.</text>
</comment>
<organism evidence="1 2">
    <name type="scientific">Streblomastix strix</name>
    <dbReference type="NCBI Taxonomy" id="222440"/>
    <lineage>
        <taxon>Eukaryota</taxon>
        <taxon>Metamonada</taxon>
        <taxon>Preaxostyla</taxon>
        <taxon>Oxymonadida</taxon>
        <taxon>Streblomastigidae</taxon>
        <taxon>Streblomastix</taxon>
    </lineage>
</organism>
<sequence length="109" mass="12080">MPTILTDTALYFPVPAFPLPRQHASYSVLACFLTDTIGLSASSALHGIVHTLPIPVGKQRTDPVTQRCSFMLPVLILHAPMIQRPRDSEKTDIQFWLIAPPCQNLLSED</sequence>
<evidence type="ECO:0000313" key="2">
    <source>
        <dbReference type="Proteomes" id="UP000324800"/>
    </source>
</evidence>
<reference evidence="1 2" key="1">
    <citation type="submission" date="2019-03" db="EMBL/GenBank/DDBJ databases">
        <title>Single cell metagenomics reveals metabolic interactions within the superorganism composed of flagellate Streblomastix strix and complex community of Bacteroidetes bacteria on its surface.</title>
        <authorList>
            <person name="Treitli S.C."/>
            <person name="Kolisko M."/>
            <person name="Husnik F."/>
            <person name="Keeling P."/>
            <person name="Hampl V."/>
        </authorList>
    </citation>
    <scope>NUCLEOTIDE SEQUENCE [LARGE SCALE GENOMIC DNA]</scope>
    <source>
        <strain evidence="1">ST1C</strain>
    </source>
</reference>
<name>A0A5J4VXW0_9EUKA</name>
<gene>
    <name evidence="1" type="ORF">EZS28_017244</name>
</gene>